<gene>
    <name evidence="1" type="ORF">JM47_02435</name>
</gene>
<accession>A0A0C5S219</accession>
<dbReference type="PROSITE" id="PS51257">
    <property type="entry name" value="PROKAR_LIPOPROTEIN"/>
    <property type="match status" value="1"/>
</dbReference>
<organism evidence="1 2">
    <name type="scientific">Ureaplasma diversum</name>
    <dbReference type="NCBI Taxonomy" id="42094"/>
    <lineage>
        <taxon>Bacteria</taxon>
        <taxon>Bacillati</taxon>
        <taxon>Mycoplasmatota</taxon>
        <taxon>Mycoplasmoidales</taxon>
        <taxon>Mycoplasmoidaceae</taxon>
        <taxon>Ureaplasma</taxon>
    </lineage>
</organism>
<proteinExistence type="predicted"/>
<protein>
    <recommendedName>
        <fullName evidence="3">Lipoprotein</fullName>
    </recommendedName>
</protein>
<evidence type="ECO:0008006" key="3">
    <source>
        <dbReference type="Google" id="ProtNLM"/>
    </source>
</evidence>
<dbReference type="HOGENOM" id="CLU_1282758_0_0_14"/>
<name>A0A0C5S219_9BACT</name>
<dbReference type="Proteomes" id="UP000032261">
    <property type="component" value="Chromosome"/>
</dbReference>
<reference evidence="1 2" key="1">
    <citation type="journal article" date="2015" name="Genome Announc.">
        <title>Genome Sequence of Ureaplasma diversum Strain ATCC 49782.</title>
        <authorList>
            <person name="Marques L.M."/>
            <person name="Guimaraes A.M."/>
            <person name="Martins H.B."/>
            <person name="Rezende I.S."/>
            <person name="Barbosa M.S."/>
            <person name="Campos G.B."/>
            <person name="do Nascimento N.C."/>
            <person name="Dos Santos A.P."/>
            <person name="Amorim A.T."/>
            <person name="Santos V.M."/>
            <person name="Messick J.B."/>
            <person name="Timenetsky J."/>
        </authorList>
    </citation>
    <scope>NUCLEOTIDE SEQUENCE [LARGE SCALE GENOMIC DNA]</scope>
    <source>
        <strain evidence="1 2">ATCC 49782</strain>
    </source>
</reference>
<dbReference type="AlphaFoldDB" id="A0A0C5S219"/>
<dbReference type="EMBL" id="CP009770">
    <property type="protein sequence ID" value="AJQ45420.1"/>
    <property type="molecule type" value="Genomic_DNA"/>
</dbReference>
<dbReference type="KEGG" id="ude:JM47_02435"/>
<dbReference type="PATRIC" id="fig|42094.4.peg.481"/>
<dbReference type="RefSeq" id="WP_208894829.1">
    <property type="nucleotide sequence ID" value="NZ_CP009770.1"/>
</dbReference>
<dbReference type="STRING" id="42094.JM47_02435"/>
<evidence type="ECO:0000313" key="1">
    <source>
        <dbReference type="EMBL" id="AJQ45420.1"/>
    </source>
</evidence>
<evidence type="ECO:0000313" key="2">
    <source>
        <dbReference type="Proteomes" id="UP000032261"/>
    </source>
</evidence>
<sequence length="215" mass="24974">MKLKHKWLITIGSIGFISIIGFSTLASCSINTNRISLINKTNFEQASLAYELVDWHQDFNVAFNNLIVENKSTYSSFSKQKGSNVINNQWADENVSLITNESDFNRFFNIKNNKYALDLKNKLSNIDFNNQSLLIIKNISTIFSKAALYDLSGYFINDFSIINNQIQLNLREYYKNKYFGTKTNQIVQRSYYLVVNKNLINKDILNQQIVYKIIK</sequence>